<dbReference type="AlphaFoldDB" id="A9A0J6"/>
<name>A9A0J6_DESOH</name>
<dbReference type="RefSeq" id="WP_012175112.1">
    <property type="nucleotide sequence ID" value="NC_009943.1"/>
</dbReference>
<keyword evidence="2" id="KW-1185">Reference proteome</keyword>
<dbReference type="EMBL" id="CP000859">
    <property type="protein sequence ID" value="ABW67496.1"/>
    <property type="molecule type" value="Genomic_DNA"/>
</dbReference>
<gene>
    <name evidence="1" type="ordered locus">Dole_1692</name>
</gene>
<proteinExistence type="predicted"/>
<evidence type="ECO:0000313" key="2">
    <source>
        <dbReference type="Proteomes" id="UP000008561"/>
    </source>
</evidence>
<organism evidence="1 2">
    <name type="scientific">Desulfosudis oleivorans (strain DSM 6200 / JCM 39069 / Hxd3)</name>
    <name type="common">Desulfococcus oleovorans</name>
    <dbReference type="NCBI Taxonomy" id="96561"/>
    <lineage>
        <taxon>Bacteria</taxon>
        <taxon>Pseudomonadati</taxon>
        <taxon>Thermodesulfobacteriota</taxon>
        <taxon>Desulfobacteria</taxon>
        <taxon>Desulfobacterales</taxon>
        <taxon>Desulfosudaceae</taxon>
        <taxon>Desulfosudis</taxon>
    </lineage>
</organism>
<accession>A9A0J6</accession>
<dbReference type="KEGG" id="dol:Dole_1692"/>
<protein>
    <submittedName>
        <fullName evidence="1">Uncharacterized protein</fullName>
    </submittedName>
</protein>
<reference evidence="1 2" key="1">
    <citation type="submission" date="2007-10" db="EMBL/GenBank/DDBJ databases">
        <title>Complete sequence of Desulfococcus oleovorans Hxd3.</title>
        <authorList>
            <consortium name="US DOE Joint Genome Institute"/>
            <person name="Copeland A."/>
            <person name="Lucas S."/>
            <person name="Lapidus A."/>
            <person name="Barry K."/>
            <person name="Glavina del Rio T."/>
            <person name="Dalin E."/>
            <person name="Tice H."/>
            <person name="Pitluck S."/>
            <person name="Kiss H."/>
            <person name="Brettin T."/>
            <person name="Bruce D."/>
            <person name="Detter J.C."/>
            <person name="Han C."/>
            <person name="Schmutz J."/>
            <person name="Larimer F."/>
            <person name="Land M."/>
            <person name="Hauser L."/>
            <person name="Kyrpides N."/>
            <person name="Kim E."/>
            <person name="Wawrik B."/>
            <person name="Richardson P."/>
        </authorList>
    </citation>
    <scope>NUCLEOTIDE SEQUENCE [LARGE SCALE GENOMIC DNA]</scope>
    <source>
        <strain evidence="2">DSM 6200 / JCM 39069 / Hxd3</strain>
    </source>
</reference>
<sequence>MVVALREIEVFALGHITSDAVGLFTRYLSGNESFVFDGSHPPKSMGMHSFTYNYPELSSAHFWLFSVTMAVFKEAVQSAGPGFVEQIFHELTVGLLGLDLGGTLPAPRLYAEPIFCPGHPISGRV</sequence>
<dbReference type="HOGENOM" id="CLU_1989043_0_0_7"/>
<dbReference type="STRING" id="96561.Dole_1692"/>
<evidence type="ECO:0000313" key="1">
    <source>
        <dbReference type="EMBL" id="ABW67496.1"/>
    </source>
</evidence>
<dbReference type="Proteomes" id="UP000008561">
    <property type="component" value="Chromosome"/>
</dbReference>